<dbReference type="EMBL" id="JAHESC010000035">
    <property type="protein sequence ID" value="MBT1689116.1"/>
    <property type="molecule type" value="Genomic_DNA"/>
</dbReference>
<dbReference type="AlphaFoldDB" id="A0AAP2DBR9"/>
<name>A0AAP2DBR9_9BACT</name>
<dbReference type="PROSITE" id="PS51257">
    <property type="entry name" value="PROKAR_LIPOPROTEIN"/>
    <property type="match status" value="1"/>
</dbReference>
<dbReference type="RefSeq" id="WP_254092341.1">
    <property type="nucleotide sequence ID" value="NZ_JAHESC010000035.1"/>
</dbReference>
<dbReference type="InterPro" id="IPR040756">
    <property type="entry name" value="Peptidase_M61_N"/>
</dbReference>
<organism evidence="3 4">
    <name type="scientific">Dawidia soli</name>
    <dbReference type="NCBI Taxonomy" id="2782352"/>
    <lineage>
        <taxon>Bacteria</taxon>
        <taxon>Pseudomonadati</taxon>
        <taxon>Bacteroidota</taxon>
        <taxon>Cytophagia</taxon>
        <taxon>Cytophagales</taxon>
        <taxon>Chryseotaleaceae</taxon>
        <taxon>Dawidia</taxon>
    </lineage>
</organism>
<evidence type="ECO:0000313" key="4">
    <source>
        <dbReference type="Proteomes" id="UP001319180"/>
    </source>
</evidence>
<evidence type="ECO:0000259" key="2">
    <source>
        <dbReference type="Pfam" id="PF17899"/>
    </source>
</evidence>
<dbReference type="Gene3D" id="1.10.390.10">
    <property type="entry name" value="Neutral Protease Domain 2"/>
    <property type="match status" value="1"/>
</dbReference>
<dbReference type="Gene3D" id="2.60.40.3650">
    <property type="match status" value="1"/>
</dbReference>
<protein>
    <submittedName>
        <fullName evidence="3">M61 family peptidase</fullName>
    </submittedName>
</protein>
<comment type="caution">
    <text evidence="3">The sequence shown here is derived from an EMBL/GenBank/DDBJ whole genome shotgun (WGS) entry which is preliminary data.</text>
</comment>
<gene>
    <name evidence="3" type="ORF">KK078_21295</name>
</gene>
<evidence type="ECO:0000259" key="1">
    <source>
        <dbReference type="Pfam" id="PF05299"/>
    </source>
</evidence>
<accession>A0AAP2DBR9</accession>
<proteinExistence type="predicted"/>
<dbReference type="SUPFAM" id="SSF55486">
    <property type="entry name" value="Metalloproteases ('zincins'), catalytic domain"/>
    <property type="match status" value="1"/>
</dbReference>
<dbReference type="Pfam" id="PF17899">
    <property type="entry name" value="Peptidase_M61_N"/>
    <property type="match status" value="1"/>
</dbReference>
<feature type="domain" description="Peptidase M61 N-terminal" evidence="2">
    <location>
        <begin position="39"/>
        <end position="205"/>
    </location>
</feature>
<dbReference type="Proteomes" id="UP001319180">
    <property type="component" value="Unassembled WGS sequence"/>
</dbReference>
<reference evidence="3 4" key="1">
    <citation type="submission" date="2021-05" db="EMBL/GenBank/DDBJ databases">
        <title>A Polyphasic approach of four new species of the genus Ohtaekwangia: Ohtaekwangia histidinii sp. nov., Ohtaekwangia cretensis sp. nov., Ohtaekwangia indiensis sp. nov., Ohtaekwangia reichenbachii sp. nov. from diverse environment.</title>
        <authorList>
            <person name="Octaviana S."/>
        </authorList>
    </citation>
    <scope>NUCLEOTIDE SEQUENCE [LARGE SCALE GENOMIC DNA]</scope>
    <source>
        <strain evidence="3 4">PWU37</strain>
    </source>
</reference>
<dbReference type="Pfam" id="PF05299">
    <property type="entry name" value="Peptidase_M61"/>
    <property type="match status" value="1"/>
</dbReference>
<dbReference type="InterPro" id="IPR027268">
    <property type="entry name" value="Peptidase_M4/M1_CTD_sf"/>
</dbReference>
<sequence>MMLRFPPIRLRVSAGFLLLLFIGVLSACQEQASKSTLSFTVSMPKPANQQFEVEFTCENLLRDTVLFKMPAWMPGLYQVRNYADHVVNFSVVDGNGKAVRWEKAGRAGWRVFSLRARRITLRYSVKATTSFVAANFLDDTHGYIAPPGLFMYADGVLQHPVTVTLKPAPAWNRVATGLDSVAGKKYTYTAPDFDILFDSPILIGNLEELPAFTVHGVPHRFIGYKLGTFDRKLFMDELKRSVTLAADLIGDIPYKHYTFIAIGPGRGGIEHLNSTAVSFDGNELNTPEGRERMLSFLSHEYFHHYNVKRIRPVELGPFDYDRENRTNLLWVSEGFTSYYEYIMLRRAGLITREAFLAAFQHTIAPYENNTGRLYQSLAQASYNTWDGNPFERPDVSKTISYYDKGMVMGLLLDLGIRQASGNKQSLDDVMRYLYRHYYQALKRGFTDAEFQQACETAAGTPLKELFEYVYTTKPVDYARYLAYAGLAIDTTVRDGKASFAIKPLPTAGAEQQAILKSWLGE</sequence>
<keyword evidence="4" id="KW-1185">Reference proteome</keyword>
<feature type="domain" description="Peptidase M61 catalytic" evidence="1">
    <location>
        <begin position="293"/>
        <end position="407"/>
    </location>
</feature>
<dbReference type="PIRSF" id="PIRSF016493">
    <property type="entry name" value="Glycyl_aminpptds"/>
    <property type="match status" value="1"/>
</dbReference>
<dbReference type="InterPro" id="IPR007963">
    <property type="entry name" value="Peptidase_M61_catalytic"/>
</dbReference>
<dbReference type="InterPro" id="IPR024191">
    <property type="entry name" value="Peptidase_M61"/>
</dbReference>
<evidence type="ECO:0000313" key="3">
    <source>
        <dbReference type="EMBL" id="MBT1689116.1"/>
    </source>
</evidence>